<dbReference type="Gene3D" id="3.40.47.10">
    <property type="match status" value="1"/>
</dbReference>
<evidence type="ECO:0000313" key="4">
    <source>
        <dbReference type="Proteomes" id="UP000467252"/>
    </source>
</evidence>
<dbReference type="PANTHER" id="PTHR42870">
    <property type="entry name" value="ACETYL-COA C-ACETYLTRANSFERASE"/>
    <property type="match status" value="1"/>
</dbReference>
<feature type="compositionally biased region" description="Low complexity" evidence="1">
    <location>
        <begin position="116"/>
        <end position="125"/>
    </location>
</feature>
<dbReference type="GO" id="GO:0016747">
    <property type="term" value="F:acyltransferase activity, transferring groups other than amino-acyl groups"/>
    <property type="evidence" value="ECO:0007669"/>
    <property type="project" value="InterPro"/>
</dbReference>
<feature type="domain" description="Thiolase C-terminal" evidence="2">
    <location>
        <begin position="266"/>
        <end position="389"/>
    </location>
</feature>
<dbReference type="Pfam" id="PF22691">
    <property type="entry name" value="Thiolase_C_1"/>
    <property type="match status" value="1"/>
</dbReference>
<keyword evidence="4" id="KW-1185">Reference proteome</keyword>
<dbReference type="PANTHER" id="PTHR42870:SF1">
    <property type="entry name" value="NON-SPECIFIC LIPID-TRANSFER PROTEIN-LIKE 2"/>
    <property type="match status" value="1"/>
</dbReference>
<dbReference type="RefSeq" id="WP_163897017.1">
    <property type="nucleotide sequence ID" value="NZ_AP022599.1"/>
</dbReference>
<evidence type="ECO:0000313" key="3">
    <source>
        <dbReference type="EMBL" id="BBY79496.1"/>
    </source>
</evidence>
<evidence type="ECO:0000259" key="2">
    <source>
        <dbReference type="Pfam" id="PF22691"/>
    </source>
</evidence>
<sequence length="397" mass="42017">MSHFEKDAIISGLGISRVGRRTGIPGPELTLDAARAAIDDAGLTVRDIDGIASLGDVPLAESTAALGIDVPDHTSGFDTGGLLTPVMSACRAVAEKRARHVLVYRTVMMLGGTMTESPSSAAPNPLANPPSEPSTPGTRRRLKPFEDIDELLAAHAYSAANWLAMHCQRHMELYGTTKEQLGWLAINSRRNAALNPRAAYREPMTMDDYLAARPVSTPFGLYDCDVPVDGSIAVVVSHADYTADCPNPAVAVEAIGGSYGSGGWFHRDDFPKMASVDAAAQMWSRTDLAASDVDIAELYDGFTYLTIAWLEALGFCADGEGGAFVEGATRIALDGALPLNTYGGQLSAGRMHGYWLLHEACLQLRGQAGERQLPRRPEVAVAAAGGGPIAGCMLLTC</sequence>
<gene>
    <name evidence="3" type="ORF">MPUL_06540</name>
</gene>
<feature type="region of interest" description="Disordered" evidence="1">
    <location>
        <begin position="115"/>
        <end position="141"/>
    </location>
</feature>
<dbReference type="EMBL" id="AP022599">
    <property type="protein sequence ID" value="BBY79496.1"/>
    <property type="molecule type" value="Genomic_DNA"/>
</dbReference>
<dbReference type="InterPro" id="IPR016039">
    <property type="entry name" value="Thiolase-like"/>
</dbReference>
<dbReference type="InterPro" id="IPR055140">
    <property type="entry name" value="Thiolase_C_2"/>
</dbReference>
<protein>
    <recommendedName>
        <fullName evidence="2">Thiolase C-terminal domain-containing protein</fullName>
    </recommendedName>
</protein>
<dbReference type="PIRSF" id="PIRSF000429">
    <property type="entry name" value="Ac-CoA_Ac_transf"/>
    <property type="match status" value="1"/>
</dbReference>
<reference evidence="3 4" key="1">
    <citation type="journal article" date="2019" name="Emerg. Microbes Infect.">
        <title>Comprehensive subspecies identification of 175 nontuberculous mycobacteria species based on 7547 genomic profiles.</title>
        <authorList>
            <person name="Matsumoto Y."/>
            <person name="Kinjo T."/>
            <person name="Motooka D."/>
            <person name="Nabeya D."/>
            <person name="Jung N."/>
            <person name="Uechi K."/>
            <person name="Horii T."/>
            <person name="Iida T."/>
            <person name="Fujita J."/>
            <person name="Nakamura S."/>
        </authorList>
    </citation>
    <scope>NUCLEOTIDE SEQUENCE [LARGE SCALE GENOMIC DNA]</scope>
    <source>
        <strain evidence="3 4">JCM 6370</strain>
    </source>
</reference>
<dbReference type="AlphaFoldDB" id="A0A7I7UH45"/>
<dbReference type="Proteomes" id="UP000467252">
    <property type="component" value="Chromosome"/>
</dbReference>
<accession>A0A7I7UH45</accession>
<evidence type="ECO:0000256" key="1">
    <source>
        <dbReference type="SAM" id="MobiDB-lite"/>
    </source>
</evidence>
<dbReference type="CDD" id="cd00829">
    <property type="entry name" value="SCP-x_thiolase"/>
    <property type="match status" value="1"/>
</dbReference>
<dbReference type="SUPFAM" id="SSF53901">
    <property type="entry name" value="Thiolase-like"/>
    <property type="match status" value="2"/>
</dbReference>
<dbReference type="InterPro" id="IPR002155">
    <property type="entry name" value="Thiolase"/>
</dbReference>
<proteinExistence type="predicted"/>
<organism evidence="3 4">
    <name type="scientific">Mycolicibacterium pulveris</name>
    <name type="common">Mycobacterium pulveris</name>
    <dbReference type="NCBI Taxonomy" id="36813"/>
    <lineage>
        <taxon>Bacteria</taxon>
        <taxon>Bacillati</taxon>
        <taxon>Actinomycetota</taxon>
        <taxon>Actinomycetes</taxon>
        <taxon>Mycobacteriales</taxon>
        <taxon>Mycobacteriaceae</taxon>
        <taxon>Mycolicibacterium</taxon>
    </lineage>
</organism>
<name>A0A7I7UH45_MYCPV</name>